<dbReference type="AlphaFoldDB" id="A0AAW0G3D4"/>
<evidence type="ECO:0000313" key="1">
    <source>
        <dbReference type="EMBL" id="KAK7688005.1"/>
    </source>
</evidence>
<dbReference type="Proteomes" id="UP001385951">
    <property type="component" value="Unassembled WGS sequence"/>
</dbReference>
<evidence type="ECO:0000313" key="2">
    <source>
        <dbReference type="Proteomes" id="UP001385951"/>
    </source>
</evidence>
<organism evidence="1 2">
    <name type="scientific">Cerrena zonata</name>
    <dbReference type="NCBI Taxonomy" id="2478898"/>
    <lineage>
        <taxon>Eukaryota</taxon>
        <taxon>Fungi</taxon>
        <taxon>Dikarya</taxon>
        <taxon>Basidiomycota</taxon>
        <taxon>Agaricomycotina</taxon>
        <taxon>Agaricomycetes</taxon>
        <taxon>Polyporales</taxon>
        <taxon>Cerrenaceae</taxon>
        <taxon>Cerrena</taxon>
    </lineage>
</organism>
<proteinExistence type="predicted"/>
<accession>A0AAW0G3D4</accession>
<reference evidence="1 2" key="1">
    <citation type="submission" date="2022-09" db="EMBL/GenBank/DDBJ databases">
        <authorList>
            <person name="Palmer J.M."/>
        </authorList>
    </citation>
    <scope>NUCLEOTIDE SEQUENCE [LARGE SCALE GENOMIC DNA]</scope>
    <source>
        <strain evidence="1 2">DSM 7382</strain>
    </source>
</reference>
<dbReference type="EMBL" id="JASBNA010000011">
    <property type="protein sequence ID" value="KAK7688005.1"/>
    <property type="molecule type" value="Genomic_DNA"/>
</dbReference>
<comment type="caution">
    <text evidence="1">The sequence shown here is derived from an EMBL/GenBank/DDBJ whole genome shotgun (WGS) entry which is preliminary data.</text>
</comment>
<gene>
    <name evidence="1" type="ORF">QCA50_008375</name>
</gene>
<keyword evidence="2" id="KW-1185">Reference proteome</keyword>
<sequence>MDVNGPRLPSYATCSPEEALKYASDTQDGRWSLLSYEVFWRDRYNFLKNNGYQLRPRFSPEWIPSWTGTNYDPFFCEDSIISMIYNVIDATRTSDGSLISIKSVSRTTNEIAISRMLSSKDLTQDSPSHCVPILDVLDDPNDSTKAMIIMPYLRPFDDPELRTIGEVVDFISQTLEVIPCFDDSVDELKVSLV</sequence>
<protein>
    <submittedName>
        <fullName evidence="1">Uncharacterized protein</fullName>
    </submittedName>
</protein>
<name>A0AAW0G3D4_9APHY</name>